<reference evidence="1" key="1">
    <citation type="journal article" date="2019" name="bioRxiv">
        <title>The Genome of the Zebra Mussel, Dreissena polymorpha: A Resource for Invasive Species Research.</title>
        <authorList>
            <person name="McCartney M.A."/>
            <person name="Auch B."/>
            <person name="Kono T."/>
            <person name="Mallez S."/>
            <person name="Zhang Y."/>
            <person name="Obille A."/>
            <person name="Becker A."/>
            <person name="Abrahante J.E."/>
            <person name="Garbe J."/>
            <person name="Badalamenti J.P."/>
            <person name="Herman A."/>
            <person name="Mangelson H."/>
            <person name="Liachko I."/>
            <person name="Sullivan S."/>
            <person name="Sone E.D."/>
            <person name="Koren S."/>
            <person name="Silverstein K.A.T."/>
            <person name="Beckman K.B."/>
            <person name="Gohl D.M."/>
        </authorList>
    </citation>
    <scope>NUCLEOTIDE SEQUENCE</scope>
    <source>
        <strain evidence="1">Duluth1</strain>
        <tissue evidence="1">Whole animal</tissue>
    </source>
</reference>
<evidence type="ECO:0000313" key="1">
    <source>
        <dbReference type="EMBL" id="KAH3839309.1"/>
    </source>
</evidence>
<gene>
    <name evidence="1" type="ORF">DPMN_112735</name>
</gene>
<comment type="caution">
    <text evidence="1">The sequence shown here is derived from an EMBL/GenBank/DDBJ whole genome shotgun (WGS) entry which is preliminary data.</text>
</comment>
<keyword evidence="2" id="KW-1185">Reference proteome</keyword>
<evidence type="ECO:0000313" key="2">
    <source>
        <dbReference type="Proteomes" id="UP000828390"/>
    </source>
</evidence>
<reference evidence="1" key="2">
    <citation type="submission" date="2020-11" db="EMBL/GenBank/DDBJ databases">
        <authorList>
            <person name="McCartney M.A."/>
            <person name="Auch B."/>
            <person name="Kono T."/>
            <person name="Mallez S."/>
            <person name="Becker A."/>
            <person name="Gohl D.M."/>
            <person name="Silverstein K.A.T."/>
            <person name="Koren S."/>
            <person name="Bechman K.B."/>
            <person name="Herman A."/>
            <person name="Abrahante J.E."/>
            <person name="Garbe J."/>
        </authorList>
    </citation>
    <scope>NUCLEOTIDE SEQUENCE</scope>
    <source>
        <strain evidence="1">Duluth1</strain>
        <tissue evidence="1">Whole animal</tissue>
    </source>
</reference>
<protein>
    <submittedName>
        <fullName evidence="1">Uncharacterized protein</fullName>
    </submittedName>
</protein>
<proteinExistence type="predicted"/>
<name>A0A9D4QQ56_DREPO</name>
<organism evidence="1 2">
    <name type="scientific">Dreissena polymorpha</name>
    <name type="common">Zebra mussel</name>
    <name type="synonym">Mytilus polymorpha</name>
    <dbReference type="NCBI Taxonomy" id="45954"/>
    <lineage>
        <taxon>Eukaryota</taxon>
        <taxon>Metazoa</taxon>
        <taxon>Spiralia</taxon>
        <taxon>Lophotrochozoa</taxon>
        <taxon>Mollusca</taxon>
        <taxon>Bivalvia</taxon>
        <taxon>Autobranchia</taxon>
        <taxon>Heteroconchia</taxon>
        <taxon>Euheterodonta</taxon>
        <taxon>Imparidentia</taxon>
        <taxon>Neoheterodontei</taxon>
        <taxon>Myida</taxon>
        <taxon>Dreissenoidea</taxon>
        <taxon>Dreissenidae</taxon>
        <taxon>Dreissena</taxon>
    </lineage>
</organism>
<accession>A0A9D4QQ56</accession>
<dbReference type="EMBL" id="JAIWYP010000004">
    <property type="protein sequence ID" value="KAH3839309.1"/>
    <property type="molecule type" value="Genomic_DNA"/>
</dbReference>
<dbReference type="Proteomes" id="UP000828390">
    <property type="component" value="Unassembled WGS sequence"/>
</dbReference>
<dbReference type="AlphaFoldDB" id="A0A9D4QQ56"/>
<sequence>METCRDCAWCTEVITAVTQRTSKATSSLCDDWPKSPDFFRTISARHSNTCLQGDCIASEIFGWFHT</sequence>